<feature type="transmembrane region" description="Helical" evidence="1">
    <location>
        <begin position="65"/>
        <end position="85"/>
    </location>
</feature>
<protein>
    <submittedName>
        <fullName evidence="2">Uncharacterized protein</fullName>
    </submittedName>
</protein>
<dbReference type="RefSeq" id="WP_346062644.1">
    <property type="nucleotide sequence ID" value="NZ_BAAADR010000012.1"/>
</dbReference>
<reference evidence="3" key="1">
    <citation type="journal article" date="2019" name="Int. J. Syst. Evol. Microbiol.">
        <title>The Global Catalogue of Microorganisms (GCM) 10K type strain sequencing project: providing services to taxonomists for standard genome sequencing and annotation.</title>
        <authorList>
            <consortium name="The Broad Institute Genomics Platform"/>
            <consortium name="The Broad Institute Genome Sequencing Center for Infectious Disease"/>
            <person name="Wu L."/>
            <person name="Ma J."/>
        </authorList>
    </citation>
    <scope>NUCLEOTIDE SEQUENCE [LARGE SCALE GENOMIC DNA]</scope>
    <source>
        <strain evidence="3">CGMCC 1.13666</strain>
    </source>
</reference>
<organism evidence="2 3">
    <name type="scientific">Halomonas salifodinae</name>
    <dbReference type="NCBI Taxonomy" id="438745"/>
    <lineage>
        <taxon>Bacteria</taxon>
        <taxon>Pseudomonadati</taxon>
        <taxon>Pseudomonadota</taxon>
        <taxon>Gammaproteobacteria</taxon>
        <taxon>Oceanospirillales</taxon>
        <taxon>Halomonadaceae</taxon>
        <taxon>Halomonas</taxon>
    </lineage>
</organism>
<evidence type="ECO:0000313" key="3">
    <source>
        <dbReference type="Proteomes" id="UP001596411"/>
    </source>
</evidence>
<dbReference type="Proteomes" id="UP001596411">
    <property type="component" value="Unassembled WGS sequence"/>
</dbReference>
<comment type="caution">
    <text evidence="2">The sequence shown here is derived from an EMBL/GenBank/DDBJ whole genome shotgun (WGS) entry which is preliminary data.</text>
</comment>
<evidence type="ECO:0000313" key="2">
    <source>
        <dbReference type="EMBL" id="MFC7089015.1"/>
    </source>
</evidence>
<gene>
    <name evidence="2" type="ORF">ACFQH5_05590</name>
</gene>
<sequence>MIAFTRLLVVVLVLLTLCYGIVNLYLYFRWRSQLKREWLGQERQGRHDEFLRRGLRRCRRRWRPVLIGLIYVLPITALTLLVYIINFM</sequence>
<evidence type="ECO:0000256" key="1">
    <source>
        <dbReference type="SAM" id="Phobius"/>
    </source>
</evidence>
<name>A0ABW2ESU7_9GAMM</name>
<keyword evidence="1" id="KW-0472">Membrane</keyword>
<feature type="transmembrane region" description="Helical" evidence="1">
    <location>
        <begin position="6"/>
        <end position="28"/>
    </location>
</feature>
<keyword evidence="1" id="KW-0812">Transmembrane</keyword>
<dbReference type="EMBL" id="JBHSZP010000013">
    <property type="protein sequence ID" value="MFC7089015.1"/>
    <property type="molecule type" value="Genomic_DNA"/>
</dbReference>
<keyword evidence="3" id="KW-1185">Reference proteome</keyword>
<keyword evidence="1" id="KW-1133">Transmembrane helix</keyword>
<accession>A0ABW2ESU7</accession>
<proteinExistence type="predicted"/>